<evidence type="ECO:0008006" key="4">
    <source>
        <dbReference type="Google" id="ProtNLM"/>
    </source>
</evidence>
<feature type="region of interest" description="Disordered" evidence="1">
    <location>
        <begin position="1"/>
        <end position="22"/>
    </location>
</feature>
<accession>A0ABW6R2R3</accession>
<keyword evidence="3" id="KW-1185">Reference proteome</keyword>
<gene>
    <name evidence="2" type="ORF">ACFYV7_31645</name>
</gene>
<evidence type="ECO:0000313" key="3">
    <source>
        <dbReference type="Proteomes" id="UP001601948"/>
    </source>
</evidence>
<proteinExistence type="predicted"/>
<evidence type="ECO:0000313" key="2">
    <source>
        <dbReference type="EMBL" id="MFF3227389.1"/>
    </source>
</evidence>
<dbReference type="Proteomes" id="UP001601948">
    <property type="component" value="Unassembled WGS sequence"/>
</dbReference>
<protein>
    <recommendedName>
        <fullName evidence="4">Serine/threonine protein kinase</fullName>
    </recommendedName>
</protein>
<evidence type="ECO:0000256" key="1">
    <source>
        <dbReference type="SAM" id="MobiDB-lite"/>
    </source>
</evidence>
<comment type="caution">
    <text evidence="2">The sequence shown here is derived from an EMBL/GenBank/DDBJ whole genome shotgun (WGS) entry which is preliminary data.</text>
</comment>
<reference evidence="2 3" key="1">
    <citation type="submission" date="2024-10" db="EMBL/GenBank/DDBJ databases">
        <title>The Natural Products Discovery Center: Release of the First 8490 Sequenced Strains for Exploring Actinobacteria Biosynthetic Diversity.</title>
        <authorList>
            <person name="Kalkreuter E."/>
            <person name="Kautsar S.A."/>
            <person name="Yang D."/>
            <person name="Bader C.D."/>
            <person name="Teijaro C.N."/>
            <person name="Fluegel L."/>
            <person name="Davis C.M."/>
            <person name="Simpson J.R."/>
            <person name="Lauterbach L."/>
            <person name="Steele A.D."/>
            <person name="Gui C."/>
            <person name="Meng S."/>
            <person name="Li G."/>
            <person name="Viehrig K."/>
            <person name="Ye F."/>
            <person name="Su P."/>
            <person name="Kiefer A.F."/>
            <person name="Nichols A."/>
            <person name="Cepeda A.J."/>
            <person name="Yan W."/>
            <person name="Fan B."/>
            <person name="Jiang Y."/>
            <person name="Adhikari A."/>
            <person name="Zheng C.-J."/>
            <person name="Schuster L."/>
            <person name="Cowan T.M."/>
            <person name="Smanski M.J."/>
            <person name="Chevrette M.G."/>
            <person name="De Carvalho L.P.S."/>
            <person name="Shen B."/>
        </authorList>
    </citation>
    <scope>NUCLEOTIDE SEQUENCE [LARGE SCALE GENOMIC DNA]</scope>
    <source>
        <strain evidence="2 3">NPDC003040</strain>
    </source>
</reference>
<dbReference type="RefSeq" id="WP_387723403.1">
    <property type="nucleotide sequence ID" value="NZ_JBIAPI010000010.1"/>
</dbReference>
<organism evidence="2 3">
    <name type="scientific">Nocardia suismassiliense</name>
    <dbReference type="NCBI Taxonomy" id="2077092"/>
    <lineage>
        <taxon>Bacteria</taxon>
        <taxon>Bacillati</taxon>
        <taxon>Actinomycetota</taxon>
        <taxon>Actinomycetes</taxon>
        <taxon>Mycobacteriales</taxon>
        <taxon>Nocardiaceae</taxon>
        <taxon>Nocardia</taxon>
    </lineage>
</organism>
<dbReference type="EMBL" id="JBIAPI010000010">
    <property type="protein sequence ID" value="MFF3227389.1"/>
    <property type="molecule type" value="Genomic_DNA"/>
</dbReference>
<feature type="compositionally biased region" description="Polar residues" evidence="1">
    <location>
        <begin position="1"/>
        <end position="19"/>
    </location>
</feature>
<sequence length="139" mass="15227">MSITTQGTWSAASQPQESGTFDIEESITSGYMRISRDSRTDRPGLEPLARFTRNWLDNGAGNLAETQVSSHRTLTINGYPAQQWESDTTNKGVDGFLLCTVIEGRHANYTILGSSLASEAGVLRWLLLTATETFQEIGP</sequence>
<name>A0ABW6R2R3_9NOCA</name>